<organism evidence="1 2">
    <name type="scientific">Brassica oleracea var. oleracea</name>
    <dbReference type="NCBI Taxonomy" id="109376"/>
    <lineage>
        <taxon>Eukaryota</taxon>
        <taxon>Viridiplantae</taxon>
        <taxon>Streptophyta</taxon>
        <taxon>Embryophyta</taxon>
        <taxon>Tracheophyta</taxon>
        <taxon>Spermatophyta</taxon>
        <taxon>Magnoliopsida</taxon>
        <taxon>eudicotyledons</taxon>
        <taxon>Gunneridae</taxon>
        <taxon>Pentapetalae</taxon>
        <taxon>rosids</taxon>
        <taxon>malvids</taxon>
        <taxon>Brassicales</taxon>
        <taxon>Brassicaceae</taxon>
        <taxon>Brassiceae</taxon>
        <taxon>Brassica</taxon>
    </lineage>
</organism>
<sequence>FCKYDSKLEVKYKTKPYFFWNFDLSLSTSKFRLLTKMSSLFFFESAYFTLSPSSSSSIHNIVLPSIHQPP</sequence>
<dbReference type="Proteomes" id="UP000032141">
    <property type="component" value="Chromosome C8"/>
</dbReference>
<reference evidence="1 2" key="1">
    <citation type="journal article" date="2014" name="Genome Biol.">
        <title>Transcriptome and methylome profiling reveals relics of genome dominance in the mesopolyploid Brassica oleracea.</title>
        <authorList>
            <person name="Parkin I.A."/>
            <person name="Koh C."/>
            <person name="Tang H."/>
            <person name="Robinson S.J."/>
            <person name="Kagale S."/>
            <person name="Clarke W.E."/>
            <person name="Town C.D."/>
            <person name="Nixon J."/>
            <person name="Krishnakumar V."/>
            <person name="Bidwell S.L."/>
            <person name="Denoeud F."/>
            <person name="Belcram H."/>
            <person name="Links M.G."/>
            <person name="Just J."/>
            <person name="Clarke C."/>
            <person name="Bender T."/>
            <person name="Huebert T."/>
            <person name="Mason A.S."/>
            <person name="Pires J.C."/>
            <person name="Barker G."/>
            <person name="Moore J."/>
            <person name="Walley P.G."/>
            <person name="Manoli S."/>
            <person name="Batley J."/>
            <person name="Edwards D."/>
            <person name="Nelson M.N."/>
            <person name="Wang X."/>
            <person name="Paterson A.H."/>
            <person name="King G."/>
            <person name="Bancroft I."/>
            <person name="Chalhoub B."/>
            <person name="Sharpe A.G."/>
        </authorList>
    </citation>
    <scope>NUCLEOTIDE SEQUENCE</scope>
    <source>
        <strain evidence="1 2">cv. TO1000</strain>
    </source>
</reference>
<name>A0A0D3DRU5_BRAOL</name>
<evidence type="ECO:0000313" key="1">
    <source>
        <dbReference type="EnsemblPlants" id="Bo8g079530.1"/>
    </source>
</evidence>
<dbReference type="Gramene" id="Bo8g079530.1">
    <property type="protein sequence ID" value="Bo8g079530.1"/>
    <property type="gene ID" value="Bo8g079530"/>
</dbReference>
<accession>A0A0D3DRU5</accession>
<evidence type="ECO:0000313" key="2">
    <source>
        <dbReference type="Proteomes" id="UP000032141"/>
    </source>
</evidence>
<keyword evidence="2" id="KW-1185">Reference proteome</keyword>
<reference evidence="1" key="2">
    <citation type="submission" date="2015-03" db="UniProtKB">
        <authorList>
            <consortium name="EnsemblPlants"/>
        </authorList>
    </citation>
    <scope>IDENTIFICATION</scope>
</reference>
<proteinExistence type="predicted"/>
<dbReference type="EnsemblPlants" id="Bo8g079530.1">
    <property type="protein sequence ID" value="Bo8g079530.1"/>
    <property type="gene ID" value="Bo8g079530"/>
</dbReference>
<dbReference type="AlphaFoldDB" id="A0A0D3DRU5"/>
<dbReference type="HOGENOM" id="CLU_2765286_0_0_1"/>
<protein>
    <submittedName>
        <fullName evidence="1">Uncharacterized protein</fullName>
    </submittedName>
</protein>